<evidence type="ECO:0000256" key="1">
    <source>
        <dbReference type="SAM" id="SignalP"/>
    </source>
</evidence>
<feature type="signal peptide" evidence="1">
    <location>
        <begin position="1"/>
        <end position="20"/>
    </location>
</feature>
<accession>A0A1H3C7L0</accession>
<dbReference type="AlphaFoldDB" id="A0A1H3C7L0"/>
<dbReference type="InterPro" id="IPR018711">
    <property type="entry name" value="NAGPA"/>
</dbReference>
<gene>
    <name evidence="3" type="ORF">SAMN04488001_3366</name>
</gene>
<evidence type="ECO:0000313" key="4">
    <source>
        <dbReference type="Proteomes" id="UP000199441"/>
    </source>
</evidence>
<dbReference type="Proteomes" id="UP000199441">
    <property type="component" value="Unassembled WGS sequence"/>
</dbReference>
<feature type="chain" id="PRO_5011479051" evidence="1">
    <location>
        <begin position="21"/>
        <end position="244"/>
    </location>
</feature>
<dbReference type="STRING" id="670155.SAMN04488001_3366"/>
<dbReference type="RefSeq" id="WP_170833504.1">
    <property type="nucleotide sequence ID" value="NZ_FNOI01000008.1"/>
</dbReference>
<keyword evidence="1" id="KW-0732">Signal</keyword>
<protein>
    <submittedName>
        <fullName evidence="3">Uncharacterized protein YigE, DUF2233 family</fullName>
    </submittedName>
</protein>
<organism evidence="3 4">
    <name type="scientific">Litoreibacter albidus</name>
    <dbReference type="NCBI Taxonomy" id="670155"/>
    <lineage>
        <taxon>Bacteria</taxon>
        <taxon>Pseudomonadati</taxon>
        <taxon>Pseudomonadota</taxon>
        <taxon>Alphaproteobacteria</taxon>
        <taxon>Rhodobacterales</taxon>
        <taxon>Roseobacteraceae</taxon>
        <taxon>Litoreibacter</taxon>
    </lineage>
</organism>
<dbReference type="Pfam" id="PF09992">
    <property type="entry name" value="NAGPA"/>
    <property type="match status" value="1"/>
</dbReference>
<dbReference type="EMBL" id="FNOI01000008">
    <property type="protein sequence ID" value="SDX49634.1"/>
    <property type="molecule type" value="Genomic_DNA"/>
</dbReference>
<sequence>MLAKIKYALLACMFAGAAAAEPCRDVTHRGDSYTVCTVENAATINLWLKDNDGRVVGEFFSLQEQLAEQGQTLTFAMNGGMYHEDRRAVGLFIANHQQQAPIVTREGPGNFALLPNGVFCVANQEARVIESRTFATDPPACRIATQSGPMLVIDGKLHPKFMPDSTSRKRRNGVGVDKLGRTHFVISNGFVRFHDMATLYRDVLDSPNALFLDGTVSRLYAASEGRVDAGPRMGPIIGQALPSQ</sequence>
<evidence type="ECO:0000259" key="2">
    <source>
        <dbReference type="Pfam" id="PF09992"/>
    </source>
</evidence>
<reference evidence="4" key="1">
    <citation type="submission" date="2016-10" db="EMBL/GenBank/DDBJ databases">
        <authorList>
            <person name="Varghese N."/>
            <person name="Submissions S."/>
        </authorList>
    </citation>
    <scope>NUCLEOTIDE SEQUENCE [LARGE SCALE GENOMIC DNA]</scope>
    <source>
        <strain evidence="4">DSM 26922</strain>
    </source>
</reference>
<name>A0A1H3C7L0_9RHOB</name>
<evidence type="ECO:0000313" key="3">
    <source>
        <dbReference type="EMBL" id="SDX49634.1"/>
    </source>
</evidence>
<proteinExistence type="predicted"/>
<keyword evidence="4" id="KW-1185">Reference proteome</keyword>
<feature type="domain" description="Phosphodiester glycosidase" evidence="2">
    <location>
        <begin position="73"/>
        <end position="225"/>
    </location>
</feature>